<accession>A0AAE0D5F1</accession>
<evidence type="ECO:0000313" key="1">
    <source>
        <dbReference type="EMBL" id="KAK2757410.1"/>
    </source>
</evidence>
<comment type="caution">
    <text evidence="1">The sequence shown here is derived from an EMBL/GenBank/DDBJ whole genome shotgun (WGS) entry which is preliminary data.</text>
</comment>
<keyword evidence="2" id="KW-1185">Reference proteome</keyword>
<gene>
    <name evidence="1" type="ORF">CKAH01_05667</name>
</gene>
<organism evidence="1 2">
    <name type="scientific">Colletotrichum kahawae</name>
    <name type="common">Coffee berry disease fungus</name>
    <dbReference type="NCBI Taxonomy" id="34407"/>
    <lineage>
        <taxon>Eukaryota</taxon>
        <taxon>Fungi</taxon>
        <taxon>Dikarya</taxon>
        <taxon>Ascomycota</taxon>
        <taxon>Pezizomycotina</taxon>
        <taxon>Sordariomycetes</taxon>
        <taxon>Hypocreomycetidae</taxon>
        <taxon>Glomerellales</taxon>
        <taxon>Glomerellaceae</taxon>
        <taxon>Colletotrichum</taxon>
        <taxon>Colletotrichum gloeosporioides species complex</taxon>
    </lineage>
</organism>
<dbReference type="Proteomes" id="UP001281614">
    <property type="component" value="Unassembled WGS sequence"/>
</dbReference>
<dbReference type="EMBL" id="VYYT01000200">
    <property type="protein sequence ID" value="KAK2757410.1"/>
    <property type="molecule type" value="Genomic_DNA"/>
</dbReference>
<sequence>MTDWDDQLAHFNCIPWRSYAHKGHAFEFFPATMNTTAFIPNFIAFMHPLTVGFEAADDAYNAQTEDLDKHLLESHFTKKVSFLLSLGHGLDDVSRGLLPRRCSDDHL</sequence>
<name>A0AAE0D5F1_COLKA</name>
<proteinExistence type="predicted"/>
<dbReference type="AlphaFoldDB" id="A0AAE0D5F1"/>
<reference evidence="1" key="1">
    <citation type="submission" date="2023-02" db="EMBL/GenBank/DDBJ databases">
        <title>Colletotrichum kahawae CIFC_Que2 genome sequencing and assembly.</title>
        <authorList>
            <person name="Baroncelli R."/>
        </authorList>
    </citation>
    <scope>NUCLEOTIDE SEQUENCE</scope>
    <source>
        <strain evidence="1">CIFC_Que2</strain>
    </source>
</reference>
<protein>
    <submittedName>
        <fullName evidence="1">Set domain-containing protein 5</fullName>
    </submittedName>
</protein>
<evidence type="ECO:0000313" key="2">
    <source>
        <dbReference type="Proteomes" id="UP001281614"/>
    </source>
</evidence>